<protein>
    <submittedName>
        <fullName evidence="1">Uncharacterized protein</fullName>
    </submittedName>
</protein>
<evidence type="ECO:0000313" key="1">
    <source>
        <dbReference type="EMBL" id="MBM7702095.1"/>
    </source>
</evidence>
<name>A0ABS2QRR7_9BACI</name>
<accession>A0ABS2QRR7</accession>
<comment type="caution">
    <text evidence="1">The sequence shown here is derived from an EMBL/GenBank/DDBJ whole genome shotgun (WGS) entry which is preliminary data.</text>
</comment>
<dbReference type="EMBL" id="JAFBFC010000001">
    <property type="protein sequence ID" value="MBM7702095.1"/>
    <property type="molecule type" value="Genomic_DNA"/>
</dbReference>
<keyword evidence="2" id="KW-1185">Reference proteome</keyword>
<dbReference type="Proteomes" id="UP000809829">
    <property type="component" value="Unassembled WGS sequence"/>
</dbReference>
<evidence type="ECO:0000313" key="2">
    <source>
        <dbReference type="Proteomes" id="UP000809829"/>
    </source>
</evidence>
<reference evidence="1 2" key="1">
    <citation type="submission" date="2021-01" db="EMBL/GenBank/DDBJ databases">
        <title>Genomic Encyclopedia of Type Strains, Phase IV (KMG-IV): sequencing the most valuable type-strain genomes for metagenomic binning, comparative biology and taxonomic classification.</title>
        <authorList>
            <person name="Goeker M."/>
        </authorList>
    </citation>
    <scope>NUCLEOTIDE SEQUENCE [LARGE SCALE GENOMIC DNA]</scope>
    <source>
        <strain evidence="1 2">DSM 104297</strain>
    </source>
</reference>
<gene>
    <name evidence="1" type="ORF">JOC83_000921</name>
</gene>
<proteinExistence type="predicted"/>
<sequence>MIKEEVIRHKDSLIKALEILEEGKQEDNTEYKMKKLSSRLNKSKKALDNINFLFEEGEYDIVEYRQRKSKRQEEIKLIEEILTLERAGKTAKIKTVQEQIKAIDSLIGK</sequence>
<dbReference type="RefSeq" id="WP_205184382.1">
    <property type="nucleotide sequence ID" value="NZ_JAFBFC010000001.1"/>
</dbReference>
<organism evidence="1 2">
    <name type="scientific">Priestia iocasae</name>
    <dbReference type="NCBI Taxonomy" id="2291674"/>
    <lineage>
        <taxon>Bacteria</taxon>
        <taxon>Bacillati</taxon>
        <taxon>Bacillota</taxon>
        <taxon>Bacilli</taxon>
        <taxon>Bacillales</taxon>
        <taxon>Bacillaceae</taxon>
        <taxon>Priestia</taxon>
    </lineage>
</organism>